<dbReference type="PANTHER" id="PTHR43179">
    <property type="entry name" value="RHAMNOSYLTRANSFERASE WBBL"/>
    <property type="match status" value="1"/>
</dbReference>
<keyword evidence="3" id="KW-1185">Reference proteome</keyword>
<dbReference type="Pfam" id="PF00535">
    <property type="entry name" value="Glycos_transf_2"/>
    <property type="match status" value="1"/>
</dbReference>
<dbReference type="EMBL" id="CP042433">
    <property type="protein sequence ID" value="QEC57323.1"/>
    <property type="molecule type" value="Genomic_DNA"/>
</dbReference>
<protein>
    <submittedName>
        <fullName evidence="2">Glycosyltransferase family 2 protein</fullName>
    </submittedName>
</protein>
<reference evidence="2 3" key="1">
    <citation type="journal article" date="2015" name="Int. J. Syst. Evol. Microbiol.">
        <title>Flavisolibacter ginsenosidimutans sp. nov., with ginsenoside-converting activity isolated from soil used for cultivating ginseng.</title>
        <authorList>
            <person name="Zhao Y."/>
            <person name="Liu Q."/>
            <person name="Kang M.S."/>
            <person name="Jin F."/>
            <person name="Yu H."/>
            <person name="Im W.T."/>
        </authorList>
    </citation>
    <scope>NUCLEOTIDE SEQUENCE [LARGE SCALE GENOMIC DNA]</scope>
    <source>
        <strain evidence="2 3">Gsoil 636</strain>
    </source>
</reference>
<feature type="domain" description="Glycosyltransferase 2-like" evidence="1">
    <location>
        <begin position="5"/>
        <end position="143"/>
    </location>
</feature>
<dbReference type="CDD" id="cd04186">
    <property type="entry name" value="GT_2_like_c"/>
    <property type="match status" value="1"/>
</dbReference>
<accession>A0A5B8UL84</accession>
<evidence type="ECO:0000259" key="1">
    <source>
        <dbReference type="Pfam" id="PF00535"/>
    </source>
</evidence>
<dbReference type="RefSeq" id="WP_146789514.1">
    <property type="nucleotide sequence ID" value="NZ_BAABIO010000003.1"/>
</dbReference>
<evidence type="ECO:0000313" key="3">
    <source>
        <dbReference type="Proteomes" id="UP000321204"/>
    </source>
</evidence>
<dbReference type="AlphaFoldDB" id="A0A5B8UL84"/>
<keyword evidence="2" id="KW-0808">Transferase</keyword>
<dbReference type="InterPro" id="IPR029044">
    <property type="entry name" value="Nucleotide-diphossugar_trans"/>
</dbReference>
<dbReference type="KEGG" id="fgg:FSB75_15920"/>
<proteinExistence type="predicted"/>
<gene>
    <name evidence="2" type="ORF">FSB75_15920</name>
</gene>
<name>A0A5B8UL84_9BACT</name>
<sequence>MVAISFITVTMNNRHTVKPLFDSFFETAGDALPYEYFVVDNCSTDGTAEFIKANYPGIKLVETGRIQGFAANNNVAIEQCSGRVIALINPDIVFLPNAVNNVLTYLQNHADVGMVGPLLLNADGSLQNSARRFLNPKLACLRLLTLGKDSVRIKPIQHYLTSYNPAVESQYVDWVIGAAMFVRREALESVGPLDTNYFLYIEDQDWCFQMWKKKWKIVYHTSSRLIHDHQRSSARKLSKKSLWHVQSILYFLRKNYLARA</sequence>
<dbReference type="PANTHER" id="PTHR43179:SF7">
    <property type="entry name" value="RHAMNOSYLTRANSFERASE WBBL"/>
    <property type="match status" value="1"/>
</dbReference>
<dbReference type="GO" id="GO:0016740">
    <property type="term" value="F:transferase activity"/>
    <property type="evidence" value="ECO:0007669"/>
    <property type="project" value="UniProtKB-KW"/>
</dbReference>
<dbReference type="Proteomes" id="UP000321204">
    <property type="component" value="Chromosome"/>
</dbReference>
<dbReference type="SUPFAM" id="SSF53448">
    <property type="entry name" value="Nucleotide-diphospho-sugar transferases"/>
    <property type="match status" value="1"/>
</dbReference>
<organism evidence="2 3">
    <name type="scientific">Flavisolibacter ginsenosidimutans</name>
    <dbReference type="NCBI Taxonomy" id="661481"/>
    <lineage>
        <taxon>Bacteria</taxon>
        <taxon>Pseudomonadati</taxon>
        <taxon>Bacteroidota</taxon>
        <taxon>Chitinophagia</taxon>
        <taxon>Chitinophagales</taxon>
        <taxon>Chitinophagaceae</taxon>
        <taxon>Flavisolibacter</taxon>
    </lineage>
</organism>
<dbReference type="OrthoDB" id="9771846at2"/>
<dbReference type="Gene3D" id="3.90.550.10">
    <property type="entry name" value="Spore Coat Polysaccharide Biosynthesis Protein SpsA, Chain A"/>
    <property type="match status" value="1"/>
</dbReference>
<evidence type="ECO:0000313" key="2">
    <source>
        <dbReference type="EMBL" id="QEC57323.1"/>
    </source>
</evidence>
<dbReference type="InterPro" id="IPR001173">
    <property type="entry name" value="Glyco_trans_2-like"/>
</dbReference>